<gene>
    <name evidence="2" type="ORF">CMEL01_03693</name>
</gene>
<reference evidence="2 3" key="1">
    <citation type="submission" date="2016-10" db="EMBL/GenBank/DDBJ databases">
        <title>The genome sequence of Colletotrichum fioriniae PJ7.</title>
        <authorList>
            <person name="Baroncelli R."/>
        </authorList>
    </citation>
    <scope>NUCLEOTIDE SEQUENCE [LARGE SCALE GENOMIC DNA]</scope>
    <source>
        <strain evidence="2">Col 31</strain>
    </source>
</reference>
<sequence length="110" mass="11806">MLFQPSQVFVLALGLLSATATAAPTEVVEPRAEVLDIGACYSSKFTCAFQGCLAGYTCSQHTGGTDYCCVKWGSVTFHRSLNLFGFGRGPDSIPTIGWEWLSMIVSSTQI</sequence>
<evidence type="ECO:0000313" key="2">
    <source>
        <dbReference type="EMBL" id="KAK1454933.1"/>
    </source>
</evidence>
<protein>
    <submittedName>
        <fullName evidence="2">Uncharacterized protein</fullName>
    </submittedName>
</protein>
<dbReference type="EMBL" id="MLGG01000024">
    <property type="protein sequence ID" value="KAK1454933.1"/>
    <property type="molecule type" value="Genomic_DNA"/>
</dbReference>
<accession>A0AAI9UAS8</accession>
<dbReference type="AlphaFoldDB" id="A0AAI9UAS8"/>
<keyword evidence="1" id="KW-0732">Signal</keyword>
<name>A0AAI9UAS8_9PEZI</name>
<evidence type="ECO:0000313" key="3">
    <source>
        <dbReference type="Proteomes" id="UP001239795"/>
    </source>
</evidence>
<dbReference type="Proteomes" id="UP001239795">
    <property type="component" value="Unassembled WGS sequence"/>
</dbReference>
<proteinExistence type="predicted"/>
<comment type="caution">
    <text evidence="2">The sequence shown here is derived from an EMBL/GenBank/DDBJ whole genome shotgun (WGS) entry which is preliminary data.</text>
</comment>
<evidence type="ECO:0000256" key="1">
    <source>
        <dbReference type="SAM" id="SignalP"/>
    </source>
</evidence>
<organism evidence="2 3">
    <name type="scientific">Colletotrichum melonis</name>
    <dbReference type="NCBI Taxonomy" id="1209925"/>
    <lineage>
        <taxon>Eukaryota</taxon>
        <taxon>Fungi</taxon>
        <taxon>Dikarya</taxon>
        <taxon>Ascomycota</taxon>
        <taxon>Pezizomycotina</taxon>
        <taxon>Sordariomycetes</taxon>
        <taxon>Hypocreomycetidae</taxon>
        <taxon>Glomerellales</taxon>
        <taxon>Glomerellaceae</taxon>
        <taxon>Colletotrichum</taxon>
        <taxon>Colletotrichum acutatum species complex</taxon>
    </lineage>
</organism>
<feature type="signal peptide" evidence="1">
    <location>
        <begin position="1"/>
        <end position="22"/>
    </location>
</feature>
<keyword evidence="3" id="KW-1185">Reference proteome</keyword>
<feature type="chain" id="PRO_5042604958" evidence="1">
    <location>
        <begin position="23"/>
        <end position="110"/>
    </location>
</feature>